<dbReference type="AlphaFoldDB" id="A0A9N7R4Y4"/>
<proteinExistence type="predicted"/>
<dbReference type="GO" id="GO:0010142">
    <property type="term" value="P:farnesyl diphosphate biosynthetic process, mevalonate pathway"/>
    <property type="evidence" value="ECO:0007669"/>
    <property type="project" value="TreeGrafter"/>
</dbReference>
<evidence type="ECO:0000256" key="1">
    <source>
        <dbReference type="ARBA" id="ARBA00005092"/>
    </source>
</evidence>
<evidence type="ECO:0000256" key="3">
    <source>
        <dbReference type="ARBA" id="ARBA00022741"/>
    </source>
</evidence>
<dbReference type="GO" id="GO:0005777">
    <property type="term" value="C:peroxisome"/>
    <property type="evidence" value="ECO:0007669"/>
    <property type="project" value="TreeGrafter"/>
</dbReference>
<dbReference type="GO" id="GO:0005524">
    <property type="term" value="F:ATP binding"/>
    <property type="evidence" value="ECO:0007669"/>
    <property type="project" value="UniProtKB-KW"/>
</dbReference>
<comment type="pathway">
    <text evidence="1">Isoprenoid biosynthesis; isopentenyl diphosphate biosynthesis via mevalonate pathway.</text>
</comment>
<dbReference type="OrthoDB" id="10262935at2759"/>
<evidence type="ECO:0000256" key="2">
    <source>
        <dbReference type="ARBA" id="ARBA00022679"/>
    </source>
</evidence>
<reference evidence="6" key="1">
    <citation type="submission" date="2019-12" db="EMBL/GenBank/DDBJ databases">
        <authorList>
            <person name="Scholes J."/>
        </authorList>
    </citation>
    <scope>NUCLEOTIDE SEQUENCE</scope>
</reference>
<evidence type="ECO:0000256" key="5">
    <source>
        <dbReference type="ARBA" id="ARBA00022840"/>
    </source>
</evidence>
<dbReference type="PANTHER" id="PTHR31814:SF2">
    <property type="entry name" value="PHOSPHOMEVALONATE KINASE"/>
    <property type="match status" value="1"/>
</dbReference>
<dbReference type="PANTHER" id="PTHR31814">
    <property type="match status" value="1"/>
</dbReference>
<comment type="caution">
    <text evidence="6">The sequence shown here is derived from an EMBL/GenBank/DDBJ whole genome shotgun (WGS) entry which is preliminary data.</text>
</comment>
<dbReference type="Proteomes" id="UP001153555">
    <property type="component" value="Unassembled WGS sequence"/>
</dbReference>
<organism evidence="6 7">
    <name type="scientific">Striga hermonthica</name>
    <name type="common">Purple witchweed</name>
    <name type="synonym">Buchnera hermonthica</name>
    <dbReference type="NCBI Taxonomy" id="68872"/>
    <lineage>
        <taxon>Eukaryota</taxon>
        <taxon>Viridiplantae</taxon>
        <taxon>Streptophyta</taxon>
        <taxon>Embryophyta</taxon>
        <taxon>Tracheophyta</taxon>
        <taxon>Spermatophyta</taxon>
        <taxon>Magnoliopsida</taxon>
        <taxon>eudicotyledons</taxon>
        <taxon>Gunneridae</taxon>
        <taxon>Pentapetalae</taxon>
        <taxon>asterids</taxon>
        <taxon>lamiids</taxon>
        <taxon>Lamiales</taxon>
        <taxon>Orobanchaceae</taxon>
        <taxon>Buchnereae</taxon>
        <taxon>Striga</taxon>
    </lineage>
</organism>
<protein>
    <submittedName>
        <fullName evidence="6">GHMP kinase family protein</fullName>
    </submittedName>
</protein>
<feature type="non-terminal residue" evidence="6">
    <location>
        <position position="1"/>
    </location>
</feature>
<evidence type="ECO:0000313" key="6">
    <source>
        <dbReference type="EMBL" id="CAA0811690.1"/>
    </source>
</evidence>
<dbReference type="GO" id="GO:0004631">
    <property type="term" value="F:phosphomevalonate kinase activity"/>
    <property type="evidence" value="ECO:0007669"/>
    <property type="project" value="TreeGrafter"/>
</dbReference>
<accession>A0A9N7R4Y4</accession>
<sequence length="171" mass="18590">DVARGLSIQEVIGDVLKANLDHKRTNFQLPPMMMSLVLGEPGTGGSSTPSMVGAVKKWQKSDPQGSFKTWTKLSEANSALEMHLNNLSEFSETNSDAYRITIDKCSKLTSEKWAEGAVGPYQIEVIKALLGARDSMLSIQTTMHKIGEAAGIPVDLTRCLPLPWELQAAMS</sequence>
<evidence type="ECO:0000313" key="7">
    <source>
        <dbReference type="Proteomes" id="UP001153555"/>
    </source>
</evidence>
<dbReference type="EMBL" id="CACSLK010009255">
    <property type="protein sequence ID" value="CAA0811690.1"/>
    <property type="molecule type" value="Genomic_DNA"/>
</dbReference>
<dbReference type="InterPro" id="IPR035102">
    <property type="entry name" value="Phosphomevalonate_kinase"/>
</dbReference>
<keyword evidence="3" id="KW-0547">Nucleotide-binding</keyword>
<keyword evidence="5" id="KW-0067">ATP-binding</keyword>
<evidence type="ECO:0000256" key="4">
    <source>
        <dbReference type="ARBA" id="ARBA00022777"/>
    </source>
</evidence>
<keyword evidence="2" id="KW-0808">Transferase</keyword>
<gene>
    <name evidence="6" type="ORF">SHERM_12642</name>
</gene>
<keyword evidence="4 6" id="KW-0418">Kinase</keyword>
<dbReference type="GO" id="GO:0019287">
    <property type="term" value="P:isopentenyl diphosphate biosynthetic process, mevalonate pathway"/>
    <property type="evidence" value="ECO:0007669"/>
    <property type="project" value="TreeGrafter"/>
</dbReference>
<name>A0A9N7R4Y4_STRHE</name>
<keyword evidence="7" id="KW-1185">Reference proteome</keyword>